<keyword evidence="5" id="KW-1185">Reference proteome</keyword>
<sequence>MQHACEMVVALLRTKALEQRTVYTPLSVQILDLLTREGYIRGFRVEGIKIRILLKQYQGAPVIRNVRVVSKPSRDIWLLPHELKHRTRFNTGLWIMQTPVGVISHRDCIEMGVGGKVLFAVNNGYQHWC</sequence>
<organism evidence="4 5">
    <name type="scientific">Vitrella brassicaformis (strain CCMP3155)</name>
    <dbReference type="NCBI Taxonomy" id="1169540"/>
    <lineage>
        <taxon>Eukaryota</taxon>
        <taxon>Sar</taxon>
        <taxon>Alveolata</taxon>
        <taxon>Colpodellida</taxon>
        <taxon>Vitrellaceae</taxon>
        <taxon>Vitrella</taxon>
    </lineage>
</organism>
<proteinExistence type="inferred from homology"/>
<dbReference type="InterPro" id="IPR000630">
    <property type="entry name" value="Ribosomal_uS8"/>
</dbReference>
<dbReference type="GO" id="GO:0003735">
    <property type="term" value="F:structural constituent of ribosome"/>
    <property type="evidence" value="ECO:0007669"/>
    <property type="project" value="InterPro"/>
</dbReference>
<evidence type="ECO:0000313" key="5">
    <source>
        <dbReference type="Proteomes" id="UP000041254"/>
    </source>
</evidence>
<dbReference type="OrthoDB" id="409928at2759"/>
<dbReference type="EMBL" id="CDMY01000271">
    <property type="protein sequence ID" value="CEL98499.1"/>
    <property type="molecule type" value="Genomic_DNA"/>
</dbReference>
<dbReference type="InterPro" id="IPR035987">
    <property type="entry name" value="Ribosomal_uS8_sf"/>
</dbReference>
<evidence type="ECO:0000313" key="4">
    <source>
        <dbReference type="EMBL" id="CEL98499.1"/>
    </source>
</evidence>
<dbReference type="InParanoid" id="A0A0G4EN96"/>
<reference evidence="4 5" key="1">
    <citation type="submission" date="2014-11" db="EMBL/GenBank/DDBJ databases">
        <authorList>
            <person name="Zhu J."/>
            <person name="Qi W."/>
            <person name="Song R."/>
        </authorList>
    </citation>
    <scope>NUCLEOTIDE SEQUENCE [LARGE SCALE GENOMIC DNA]</scope>
</reference>
<dbReference type="Proteomes" id="UP000041254">
    <property type="component" value="Unassembled WGS sequence"/>
</dbReference>
<gene>
    <name evidence="4" type="ORF">Vbra_5285</name>
</gene>
<evidence type="ECO:0000256" key="3">
    <source>
        <dbReference type="ARBA" id="ARBA00023274"/>
    </source>
</evidence>
<keyword evidence="2" id="KW-0689">Ribosomal protein</keyword>
<dbReference type="AlphaFoldDB" id="A0A0G4EN96"/>
<dbReference type="Gene3D" id="3.30.1490.10">
    <property type="match status" value="1"/>
</dbReference>
<dbReference type="GO" id="GO:1990904">
    <property type="term" value="C:ribonucleoprotein complex"/>
    <property type="evidence" value="ECO:0007669"/>
    <property type="project" value="UniProtKB-KW"/>
</dbReference>
<dbReference type="Pfam" id="PF00410">
    <property type="entry name" value="Ribosomal_S8"/>
    <property type="match status" value="1"/>
</dbReference>
<evidence type="ECO:0000256" key="2">
    <source>
        <dbReference type="ARBA" id="ARBA00022980"/>
    </source>
</evidence>
<accession>A0A0G4EN96</accession>
<comment type="similarity">
    <text evidence="1">Belongs to the universal ribosomal protein uS8 family.</text>
</comment>
<dbReference type="PhylomeDB" id="A0A0G4EN96"/>
<name>A0A0G4EN96_VITBC</name>
<keyword evidence="3" id="KW-0687">Ribonucleoprotein</keyword>
<dbReference type="GO" id="GO:0005840">
    <property type="term" value="C:ribosome"/>
    <property type="evidence" value="ECO:0007669"/>
    <property type="project" value="UniProtKB-KW"/>
</dbReference>
<dbReference type="GO" id="GO:0006412">
    <property type="term" value="P:translation"/>
    <property type="evidence" value="ECO:0007669"/>
    <property type="project" value="InterPro"/>
</dbReference>
<protein>
    <recommendedName>
        <fullName evidence="6">Ribosomal protein S8</fullName>
    </recommendedName>
</protein>
<evidence type="ECO:0000256" key="1">
    <source>
        <dbReference type="ARBA" id="ARBA00006471"/>
    </source>
</evidence>
<dbReference type="VEuPathDB" id="CryptoDB:Vbra_5285"/>
<dbReference type="OMA" id="WVTPHEL"/>
<dbReference type="SUPFAM" id="SSF56047">
    <property type="entry name" value="Ribosomal protein S8"/>
    <property type="match status" value="1"/>
</dbReference>
<evidence type="ECO:0008006" key="6">
    <source>
        <dbReference type="Google" id="ProtNLM"/>
    </source>
</evidence>